<dbReference type="NCBIfam" id="NF007113">
    <property type="entry name" value="PRK09562.1"/>
    <property type="match status" value="1"/>
</dbReference>
<reference evidence="4" key="1">
    <citation type="submission" date="2003-11" db="EMBL/GenBank/DDBJ databases">
        <authorList>
            <person name="Heidelberg J.F."/>
            <person name="Eisen J.A."/>
            <person name="Nelson W.C."/>
            <person name="DeLong E.F."/>
        </authorList>
    </citation>
    <scope>NUCLEOTIDE SEQUENCE</scope>
</reference>
<dbReference type="GO" id="GO:0006950">
    <property type="term" value="P:response to stress"/>
    <property type="evidence" value="ECO:0007669"/>
    <property type="project" value="UniProtKB-ARBA"/>
</dbReference>
<dbReference type="GO" id="GO:0046052">
    <property type="term" value="P:UTP catabolic process"/>
    <property type="evidence" value="ECO:0007669"/>
    <property type="project" value="TreeGrafter"/>
</dbReference>
<dbReference type="FunFam" id="1.10.287.1080:FF:000003">
    <property type="entry name" value="Nucleoside triphosphate pyrophosphohydrolase"/>
    <property type="match status" value="1"/>
</dbReference>
<dbReference type="EMBL" id="AY458643">
    <property type="protein sequence ID" value="AAR37980.1"/>
    <property type="molecule type" value="Genomic_DNA"/>
</dbReference>
<evidence type="ECO:0000313" key="4">
    <source>
        <dbReference type="EMBL" id="AAR37980.1"/>
    </source>
</evidence>
<dbReference type="InterPro" id="IPR048015">
    <property type="entry name" value="NTP-PPase_MazG-like_N"/>
</dbReference>
<dbReference type="InterPro" id="IPR011551">
    <property type="entry name" value="NTP_PyrPHydrolase_MazG"/>
</dbReference>
<dbReference type="GO" id="GO:0006203">
    <property type="term" value="P:dGTP catabolic process"/>
    <property type="evidence" value="ECO:0007669"/>
    <property type="project" value="TreeGrafter"/>
</dbReference>
<feature type="domain" description="NTP pyrophosphohydrolase MazG-like" evidence="3">
    <location>
        <begin position="38"/>
        <end position="111"/>
    </location>
</feature>
<dbReference type="GO" id="GO:0046047">
    <property type="term" value="P:TTP catabolic process"/>
    <property type="evidence" value="ECO:0007669"/>
    <property type="project" value="TreeGrafter"/>
</dbReference>
<evidence type="ECO:0000256" key="1">
    <source>
        <dbReference type="SAM" id="Coils"/>
    </source>
</evidence>
<protein>
    <submittedName>
        <fullName evidence="4">MazG family protein</fullName>
    </submittedName>
</protein>
<proteinExistence type="predicted"/>
<dbReference type="CDD" id="cd11529">
    <property type="entry name" value="NTP-PPase_MazG_Cterm"/>
    <property type="match status" value="1"/>
</dbReference>
<dbReference type="NCBIfam" id="TIGR00444">
    <property type="entry name" value="mazG"/>
    <property type="match status" value="1"/>
</dbReference>
<dbReference type="FunFam" id="1.10.287.1080:FF:000001">
    <property type="entry name" value="Nucleoside triphosphate pyrophosphohydrolase"/>
    <property type="match status" value="1"/>
</dbReference>
<sequence>MSGLSISKKPGQFGISDLLRIMERLRDPSDGCPWDTKQTFTSVIPHTLEECYELVDAIEQGDLPHVAEELGDVLFQVVFYSELGRELDAFDFHAVVHGIACKLLRRHPHVFADGVIEGRVLEPVTTEEVKANWEAIKREERRQGKASGSLSDVPKALPALSRAQKLQKKAATVGFDWQSLEGVLAKLEEEMSEFQQAVGDNSDEAMAEELGDLIFTAVNAARHLGFDAENLLRHANEKFESRFNDMEAAAVKDGSSLSNESSVQMEARWQSAKSRQ</sequence>
<dbReference type="GO" id="GO:0047429">
    <property type="term" value="F:nucleoside triphosphate diphosphatase activity"/>
    <property type="evidence" value="ECO:0007669"/>
    <property type="project" value="InterPro"/>
</dbReference>
<accession>Q6SG82</accession>
<feature type="coiled-coil region" evidence="1">
    <location>
        <begin position="177"/>
        <end position="204"/>
    </location>
</feature>
<gene>
    <name evidence="4" type="ORF">MBMO_EBAC000-47H08.59</name>
</gene>
<feature type="domain" description="NTP pyrophosphohydrolase MazG-like" evidence="3">
    <location>
        <begin position="178"/>
        <end position="243"/>
    </location>
</feature>
<dbReference type="Pfam" id="PF03819">
    <property type="entry name" value="MazG"/>
    <property type="match status" value="2"/>
</dbReference>
<feature type="region of interest" description="Disordered" evidence="2">
    <location>
        <begin position="251"/>
        <end position="276"/>
    </location>
</feature>
<dbReference type="InterPro" id="IPR004518">
    <property type="entry name" value="MazG-like_dom"/>
</dbReference>
<dbReference type="GO" id="GO:0046081">
    <property type="term" value="P:dUTP catabolic process"/>
    <property type="evidence" value="ECO:0007669"/>
    <property type="project" value="TreeGrafter"/>
</dbReference>
<name>Q6SG82_9BACT</name>
<dbReference type="CDD" id="cd11528">
    <property type="entry name" value="NTP-PPase_MazG_Nterm"/>
    <property type="match status" value="1"/>
</dbReference>
<dbReference type="InterPro" id="IPR048011">
    <property type="entry name" value="NTP-PPase_MazG-like_C"/>
</dbReference>
<dbReference type="PANTHER" id="PTHR30522">
    <property type="entry name" value="NUCLEOSIDE TRIPHOSPHATE PYROPHOSPHOHYDROLASE"/>
    <property type="match status" value="1"/>
</dbReference>
<reference evidence="4" key="2">
    <citation type="submission" date="2003-12" db="EMBL/GenBank/DDBJ databases">
        <title>Monterey Bay Coastal Ocean Microbial Observatory environmental clone sequencing.</title>
        <authorList>
            <person name="DeLong E.F."/>
        </authorList>
    </citation>
    <scope>NUCLEOTIDE SEQUENCE</scope>
</reference>
<dbReference type="SUPFAM" id="SSF101386">
    <property type="entry name" value="all-alpha NTP pyrophosphatases"/>
    <property type="match status" value="2"/>
</dbReference>
<dbReference type="PANTHER" id="PTHR30522:SF0">
    <property type="entry name" value="NUCLEOSIDE TRIPHOSPHATE PYROPHOSPHOHYDROLASE"/>
    <property type="match status" value="1"/>
</dbReference>
<evidence type="ECO:0000256" key="2">
    <source>
        <dbReference type="SAM" id="MobiDB-lite"/>
    </source>
</evidence>
<dbReference type="AlphaFoldDB" id="Q6SG82"/>
<dbReference type="Gene3D" id="1.10.287.1080">
    <property type="entry name" value="MazG-like"/>
    <property type="match status" value="2"/>
</dbReference>
<dbReference type="GO" id="GO:0046061">
    <property type="term" value="P:dATP catabolic process"/>
    <property type="evidence" value="ECO:0007669"/>
    <property type="project" value="TreeGrafter"/>
</dbReference>
<keyword evidence="1" id="KW-0175">Coiled coil</keyword>
<evidence type="ECO:0000259" key="3">
    <source>
        <dbReference type="Pfam" id="PF03819"/>
    </source>
</evidence>
<dbReference type="GO" id="GO:0046076">
    <property type="term" value="P:dTTP catabolic process"/>
    <property type="evidence" value="ECO:0007669"/>
    <property type="project" value="TreeGrafter"/>
</dbReference>
<organism evidence="4">
    <name type="scientific">uncultured marine bacterium 561</name>
    <dbReference type="NCBI Taxonomy" id="257396"/>
    <lineage>
        <taxon>Bacteria</taxon>
        <taxon>environmental samples</taxon>
    </lineage>
</organism>
<feature type="compositionally biased region" description="Polar residues" evidence="2">
    <location>
        <begin position="255"/>
        <end position="264"/>
    </location>
</feature>